<dbReference type="GO" id="GO:0047134">
    <property type="term" value="F:protein-disulfide reductase [NAD(P)H] activity"/>
    <property type="evidence" value="ECO:0007669"/>
    <property type="project" value="TreeGrafter"/>
</dbReference>
<evidence type="ECO:0000313" key="14">
    <source>
        <dbReference type="Proteomes" id="UP000565089"/>
    </source>
</evidence>
<sequence>MAYRRPDDPHASRLHQDARGTRAFMEWLRSAACVDEDPELFFPVGTAGPALRDASAAKRVCARCPVTDPCLSFALDSGRASGVWGGTGEEERDALLRTRNDARRRSAL</sequence>
<proteinExistence type="inferred from homology"/>
<protein>
    <recommendedName>
        <fullName evidence="11">Transcriptional regulator WhiB</fullName>
    </recommendedName>
</protein>
<comment type="PTM">
    <text evidence="11">The Fe-S cluster can be nitrosylated by nitric oxide (NO).</text>
</comment>
<keyword evidence="8 11" id="KW-0238">DNA-binding</keyword>
<keyword evidence="9 11" id="KW-1015">Disulfide bond</keyword>
<feature type="binding site" evidence="11">
    <location>
        <position position="33"/>
    </location>
    <ligand>
        <name>[4Fe-4S] cluster</name>
        <dbReference type="ChEBI" id="CHEBI:49883"/>
    </ligand>
</feature>
<keyword evidence="4 11" id="KW-0479">Metal-binding</keyword>
<accession>A0A7W7GEU9</accession>
<dbReference type="PANTHER" id="PTHR38839">
    <property type="entry name" value="TRANSCRIPTIONAL REGULATOR WHID-RELATED"/>
    <property type="match status" value="1"/>
</dbReference>
<evidence type="ECO:0000256" key="2">
    <source>
        <dbReference type="ARBA" id="ARBA00006597"/>
    </source>
</evidence>
<dbReference type="GO" id="GO:0046872">
    <property type="term" value="F:metal ion binding"/>
    <property type="evidence" value="ECO:0007669"/>
    <property type="project" value="UniProtKB-KW"/>
</dbReference>
<dbReference type="HAMAP" id="MF_01479">
    <property type="entry name" value="WhiB"/>
    <property type="match status" value="1"/>
</dbReference>
<comment type="subcellular location">
    <subcellularLocation>
        <location evidence="1 11">Cytoplasm</location>
    </subcellularLocation>
</comment>
<evidence type="ECO:0000259" key="12">
    <source>
        <dbReference type="PROSITE" id="PS51674"/>
    </source>
</evidence>
<keyword evidence="7 11" id="KW-0805">Transcription regulation</keyword>
<keyword evidence="10 11" id="KW-0804">Transcription</keyword>
<keyword evidence="3 11" id="KW-0004">4Fe-4S</keyword>
<dbReference type="GO" id="GO:0003677">
    <property type="term" value="F:DNA binding"/>
    <property type="evidence" value="ECO:0007669"/>
    <property type="project" value="UniProtKB-UniRule"/>
</dbReference>
<dbReference type="GO" id="GO:0045454">
    <property type="term" value="P:cell redox homeostasis"/>
    <property type="evidence" value="ECO:0007669"/>
    <property type="project" value="TreeGrafter"/>
</dbReference>
<dbReference type="GO" id="GO:0035731">
    <property type="term" value="F:dinitrosyl-iron complex binding"/>
    <property type="evidence" value="ECO:0007669"/>
    <property type="project" value="UniProtKB-UniRule"/>
</dbReference>
<comment type="similarity">
    <text evidence="2 11">Belongs to the WhiB family.</text>
</comment>
<evidence type="ECO:0000256" key="8">
    <source>
        <dbReference type="ARBA" id="ARBA00023125"/>
    </source>
</evidence>
<dbReference type="Pfam" id="PF02467">
    <property type="entry name" value="Whib"/>
    <property type="match status" value="1"/>
</dbReference>
<evidence type="ECO:0000256" key="1">
    <source>
        <dbReference type="ARBA" id="ARBA00004496"/>
    </source>
</evidence>
<dbReference type="GO" id="GO:0005737">
    <property type="term" value="C:cytoplasm"/>
    <property type="evidence" value="ECO:0007669"/>
    <property type="project" value="UniProtKB-SubCell"/>
</dbReference>
<gene>
    <name evidence="11" type="primary">whiB</name>
    <name evidence="13" type="ORF">BJ965_000928</name>
</gene>
<evidence type="ECO:0000256" key="6">
    <source>
        <dbReference type="ARBA" id="ARBA00023014"/>
    </source>
</evidence>
<dbReference type="GO" id="GO:0045892">
    <property type="term" value="P:negative regulation of DNA-templated transcription"/>
    <property type="evidence" value="ECO:0007669"/>
    <property type="project" value="TreeGrafter"/>
</dbReference>
<dbReference type="PROSITE" id="PS51674">
    <property type="entry name" value="4FE4S_WBL"/>
    <property type="match status" value="1"/>
</dbReference>
<evidence type="ECO:0000256" key="11">
    <source>
        <dbReference type="HAMAP-Rule" id="MF_01479"/>
    </source>
</evidence>
<evidence type="ECO:0000256" key="9">
    <source>
        <dbReference type="ARBA" id="ARBA00023157"/>
    </source>
</evidence>
<evidence type="ECO:0000256" key="5">
    <source>
        <dbReference type="ARBA" id="ARBA00023004"/>
    </source>
</evidence>
<feature type="binding site" evidence="11">
    <location>
        <position position="61"/>
    </location>
    <ligand>
        <name>[4Fe-4S] cluster</name>
        <dbReference type="ChEBI" id="CHEBI:49883"/>
    </ligand>
</feature>
<comment type="PTM">
    <text evidence="11">Upon Fe-S cluster removal intramolecular disulfide bonds are formed.</text>
</comment>
<dbReference type="InterPro" id="IPR034768">
    <property type="entry name" value="4FE4S_WBL"/>
</dbReference>
<feature type="domain" description="4Fe-4S Wbl-type" evidence="12">
    <location>
        <begin position="32"/>
        <end position="94"/>
    </location>
</feature>
<comment type="cofactor">
    <cofactor evidence="11">
        <name>[4Fe-4S] cluster</name>
        <dbReference type="ChEBI" id="CHEBI:49883"/>
    </cofactor>
    <text evidence="11">Binds 1 [4Fe-4S] cluster per subunit. Following nitrosylation of the [4Fe-4S] cluster binds 1 [4Fe-8(NO)] cluster per subunit.</text>
</comment>
<keyword evidence="14" id="KW-1185">Reference proteome</keyword>
<keyword evidence="11" id="KW-0963">Cytoplasm</keyword>
<reference evidence="13 14" key="1">
    <citation type="submission" date="2020-08" db="EMBL/GenBank/DDBJ databases">
        <title>Sequencing the genomes of 1000 actinobacteria strains.</title>
        <authorList>
            <person name="Klenk H.-P."/>
        </authorList>
    </citation>
    <scope>NUCLEOTIDE SEQUENCE [LARGE SCALE GENOMIC DNA]</scope>
    <source>
        <strain evidence="13 14">DSM 40483</strain>
    </source>
</reference>
<evidence type="ECO:0000256" key="10">
    <source>
        <dbReference type="ARBA" id="ARBA00023163"/>
    </source>
</evidence>
<feature type="binding site" evidence="11">
    <location>
        <position position="64"/>
    </location>
    <ligand>
        <name>[4Fe-4S] cluster</name>
        <dbReference type="ChEBI" id="CHEBI:49883"/>
    </ligand>
</feature>
<dbReference type="EMBL" id="JACHMS010000001">
    <property type="protein sequence ID" value="MBB4711046.1"/>
    <property type="molecule type" value="Genomic_DNA"/>
</dbReference>
<dbReference type="Proteomes" id="UP000565089">
    <property type="component" value="Unassembled WGS sequence"/>
</dbReference>
<keyword evidence="6 11" id="KW-0411">Iron-sulfur</keyword>
<dbReference type="InterPro" id="IPR003482">
    <property type="entry name" value="Whib"/>
</dbReference>
<dbReference type="PANTHER" id="PTHR38839:SF6">
    <property type="entry name" value="TRANSCRIPTIONAL REGULATOR WHIB1"/>
    <property type="match status" value="1"/>
</dbReference>
<evidence type="ECO:0000313" key="13">
    <source>
        <dbReference type="EMBL" id="MBB4711046.1"/>
    </source>
</evidence>
<dbReference type="AlphaFoldDB" id="A0A7W7GEU9"/>
<keyword evidence="5 11" id="KW-0408">Iron</keyword>
<comment type="caution">
    <text evidence="13">The sequence shown here is derived from an EMBL/GenBank/DDBJ whole genome shotgun (WGS) entry which is preliminary data.</text>
</comment>
<comment type="function">
    <text evidence="11">Acts as a transcriptional regulator. Probably redox-responsive. The apo- but not holo-form probably binds DNA.</text>
</comment>
<dbReference type="GO" id="GO:0051539">
    <property type="term" value="F:4 iron, 4 sulfur cluster binding"/>
    <property type="evidence" value="ECO:0007669"/>
    <property type="project" value="UniProtKB-UniRule"/>
</dbReference>
<evidence type="ECO:0000256" key="7">
    <source>
        <dbReference type="ARBA" id="ARBA00023015"/>
    </source>
</evidence>
<feature type="binding site" evidence="11">
    <location>
        <position position="70"/>
    </location>
    <ligand>
        <name>[4Fe-4S] cluster</name>
        <dbReference type="ChEBI" id="CHEBI:49883"/>
    </ligand>
</feature>
<organism evidence="13 14">
    <name type="scientific">Streptomyces luteogriseus</name>
    <dbReference type="NCBI Taxonomy" id="68233"/>
    <lineage>
        <taxon>Bacteria</taxon>
        <taxon>Bacillati</taxon>
        <taxon>Actinomycetota</taxon>
        <taxon>Actinomycetes</taxon>
        <taxon>Kitasatosporales</taxon>
        <taxon>Streptomycetaceae</taxon>
        <taxon>Streptomyces</taxon>
    </lineage>
</organism>
<evidence type="ECO:0000256" key="4">
    <source>
        <dbReference type="ARBA" id="ARBA00022723"/>
    </source>
</evidence>
<name>A0A7W7GEU9_9ACTN</name>
<evidence type="ECO:0000256" key="3">
    <source>
        <dbReference type="ARBA" id="ARBA00022485"/>
    </source>
</evidence>